<dbReference type="EMBL" id="ASHL01000007">
    <property type="protein sequence ID" value="EPD12672.1"/>
    <property type="molecule type" value="Genomic_DNA"/>
</dbReference>
<evidence type="ECO:0000313" key="2">
    <source>
        <dbReference type="Proteomes" id="UP000015462"/>
    </source>
</evidence>
<reference evidence="1 2" key="1">
    <citation type="journal article" date="2013" name="Genome Announc.">
        <title>Genome Sequence of the Pyrene- and Fluoranthene-Degrading Bacterium Cycloclasticus sp. Strain PY97M.</title>
        <authorList>
            <person name="Cui Z."/>
            <person name="Xu G."/>
            <person name="Li Q."/>
            <person name="Gao W."/>
            <person name="Zheng L."/>
        </authorList>
    </citation>
    <scope>NUCLEOTIDE SEQUENCE [LARGE SCALE GENOMIC DNA]</scope>
    <source>
        <strain evidence="1 2">PY97M</strain>
    </source>
</reference>
<protein>
    <submittedName>
        <fullName evidence="1">Uncharacterized protein</fullName>
    </submittedName>
</protein>
<keyword evidence="2" id="KW-1185">Reference proteome</keyword>
<dbReference type="Proteomes" id="UP000015462">
    <property type="component" value="Unassembled WGS sequence"/>
</dbReference>
<evidence type="ECO:0000313" key="1">
    <source>
        <dbReference type="EMBL" id="EPD12672.1"/>
    </source>
</evidence>
<sequence>MKGLPPLLKPYYSIEAAFKRLNLAGANLDNENDIYLLAAENNISIHVLLHGSVTLLKDSFYKPHYLKVEDALNFNPGQEAIDFSLEHLNMSKDEIKTKLHRINHPTLMIPRHLFEDDIVDAIDKVELEYVFDEDGDCISSDIQSHISVLQTPGVLDSFFSLSSTSFPIPVKLMDAGIDWKRQMYGELKELDFINNNINFSFNAAVNFNNEAYYICEDMDSTYFDEMVRYKVSFKSGSCFYPSFRIKYGLVHRLLKDKCLAITKGSIENFEQKHLGINHGINTAETPPYLDTESEHYARELAIAIEAHTAIFVNNEGNAADSNGGRVKAWLKKNYPDECKKSKTFSKRITTVVLPKNK</sequence>
<proteinExistence type="predicted"/>
<dbReference type="RefSeq" id="WP_016390689.1">
    <property type="nucleotide sequence ID" value="NZ_KE646809.1"/>
</dbReference>
<gene>
    <name evidence="1" type="ORF">L196_08704</name>
</gene>
<organism evidence="1 2">
    <name type="scientific">Cycloclasticus pugetii</name>
    <dbReference type="NCBI Taxonomy" id="34068"/>
    <lineage>
        <taxon>Bacteria</taxon>
        <taxon>Pseudomonadati</taxon>
        <taxon>Pseudomonadota</taxon>
        <taxon>Gammaproteobacteria</taxon>
        <taxon>Thiotrichales</taxon>
        <taxon>Piscirickettsiaceae</taxon>
        <taxon>Cycloclasticus</taxon>
    </lineage>
</organism>
<name>A0AB33Z0F6_9GAMM</name>
<dbReference type="AlphaFoldDB" id="A0AB33Z0F6"/>
<accession>A0AB33Z0F6</accession>
<comment type="caution">
    <text evidence="1">The sequence shown here is derived from an EMBL/GenBank/DDBJ whole genome shotgun (WGS) entry which is preliminary data.</text>
</comment>